<dbReference type="EMBL" id="JAME01000002">
    <property type="protein sequence ID" value="ETX30752.1"/>
    <property type="molecule type" value="Genomic_DNA"/>
</dbReference>
<evidence type="ECO:0000256" key="6">
    <source>
        <dbReference type="ARBA" id="ARBA00022556"/>
    </source>
</evidence>
<reference evidence="12 13" key="1">
    <citation type="submission" date="2014-01" db="EMBL/GenBank/DDBJ databases">
        <title>Roseivivax isoporae LMG 25204 Genome Sequencing.</title>
        <authorList>
            <person name="Lai Q."/>
            <person name="Li G."/>
            <person name="Shao Z."/>
        </authorList>
    </citation>
    <scope>NUCLEOTIDE SEQUENCE [LARGE SCALE GENOMIC DNA]</scope>
    <source>
        <strain evidence="12 13">LMG 25204</strain>
    </source>
</reference>
<dbReference type="PANTHER" id="PTHR30372:SF4">
    <property type="entry name" value="LIPID-A-DISACCHARIDE SYNTHASE, MITOCHONDRIAL-RELATED"/>
    <property type="match status" value="1"/>
</dbReference>
<name>X7FCW4_9RHOB</name>
<evidence type="ECO:0000256" key="11">
    <source>
        <dbReference type="NCBIfam" id="TIGR00215"/>
    </source>
</evidence>
<comment type="similarity">
    <text evidence="2">Belongs to the LpxB family.</text>
</comment>
<keyword evidence="5" id="KW-0444">Lipid biosynthesis</keyword>
<evidence type="ECO:0000256" key="8">
    <source>
        <dbReference type="ARBA" id="ARBA00022679"/>
    </source>
</evidence>
<dbReference type="Proteomes" id="UP000023430">
    <property type="component" value="Unassembled WGS sequence"/>
</dbReference>
<evidence type="ECO:0000256" key="9">
    <source>
        <dbReference type="ARBA" id="ARBA00023098"/>
    </source>
</evidence>
<dbReference type="GO" id="GO:0005543">
    <property type="term" value="F:phospholipid binding"/>
    <property type="evidence" value="ECO:0007669"/>
    <property type="project" value="TreeGrafter"/>
</dbReference>
<accession>X7FCW4</accession>
<evidence type="ECO:0000256" key="3">
    <source>
        <dbReference type="ARBA" id="ARBA00012687"/>
    </source>
</evidence>
<dbReference type="GO" id="GO:0009245">
    <property type="term" value="P:lipid A biosynthetic process"/>
    <property type="evidence" value="ECO:0007669"/>
    <property type="project" value="UniProtKB-UniRule"/>
</dbReference>
<dbReference type="PATRIC" id="fig|1449351.3.peg.415"/>
<dbReference type="STRING" id="1449351.RISW2_08065"/>
<dbReference type="NCBIfam" id="TIGR00215">
    <property type="entry name" value="lpxB"/>
    <property type="match status" value="1"/>
</dbReference>
<evidence type="ECO:0000256" key="7">
    <source>
        <dbReference type="ARBA" id="ARBA00022676"/>
    </source>
</evidence>
<comment type="catalytic activity">
    <reaction evidence="10">
        <text>a lipid X + a UDP-2-N,3-O-bis[(3R)-3-hydroxyacyl]-alpha-D-glucosamine = a lipid A disaccharide + UDP + H(+)</text>
        <dbReference type="Rhea" id="RHEA:67828"/>
        <dbReference type="ChEBI" id="CHEBI:15378"/>
        <dbReference type="ChEBI" id="CHEBI:58223"/>
        <dbReference type="ChEBI" id="CHEBI:137748"/>
        <dbReference type="ChEBI" id="CHEBI:176338"/>
        <dbReference type="ChEBI" id="CHEBI:176343"/>
        <dbReference type="EC" id="2.4.1.182"/>
    </reaction>
</comment>
<dbReference type="EC" id="2.4.1.182" evidence="3 11"/>
<protein>
    <recommendedName>
        <fullName evidence="4 11">Lipid-A-disaccharide synthase</fullName>
        <ecNumber evidence="3 11">2.4.1.182</ecNumber>
    </recommendedName>
</protein>
<evidence type="ECO:0000256" key="4">
    <source>
        <dbReference type="ARBA" id="ARBA00020902"/>
    </source>
</evidence>
<dbReference type="GO" id="GO:0008915">
    <property type="term" value="F:lipid-A-disaccharide synthase activity"/>
    <property type="evidence" value="ECO:0007669"/>
    <property type="project" value="UniProtKB-UniRule"/>
</dbReference>
<organism evidence="12 13">
    <name type="scientific">Roseivivax isoporae LMG 25204</name>
    <dbReference type="NCBI Taxonomy" id="1449351"/>
    <lineage>
        <taxon>Bacteria</taxon>
        <taxon>Pseudomonadati</taxon>
        <taxon>Pseudomonadota</taxon>
        <taxon>Alphaproteobacteria</taxon>
        <taxon>Rhodobacterales</taxon>
        <taxon>Roseobacteraceae</taxon>
        <taxon>Roseivivax</taxon>
    </lineage>
</organism>
<keyword evidence="7" id="KW-0328">Glycosyltransferase</keyword>
<dbReference type="Pfam" id="PF02684">
    <property type="entry name" value="LpxB"/>
    <property type="match status" value="1"/>
</dbReference>
<dbReference type="PANTHER" id="PTHR30372">
    <property type="entry name" value="LIPID-A-DISACCHARIDE SYNTHASE"/>
    <property type="match status" value="1"/>
</dbReference>
<comment type="caution">
    <text evidence="12">The sequence shown here is derived from an EMBL/GenBank/DDBJ whole genome shotgun (WGS) entry which is preliminary data.</text>
</comment>
<evidence type="ECO:0000256" key="2">
    <source>
        <dbReference type="ARBA" id="ARBA00007868"/>
    </source>
</evidence>
<dbReference type="AlphaFoldDB" id="X7FCW4"/>
<comment type="function">
    <text evidence="1">Condensation of UDP-2,3-diacylglucosamine and 2,3-diacylglucosamine-1-phosphate to form lipid A disaccharide, a precursor of lipid A, a phosphorylated glycolipid that anchors the lipopolysaccharide to the outer membrane of the cell.</text>
</comment>
<dbReference type="eggNOG" id="COG0763">
    <property type="taxonomic scope" value="Bacteria"/>
</dbReference>
<evidence type="ECO:0000256" key="5">
    <source>
        <dbReference type="ARBA" id="ARBA00022516"/>
    </source>
</evidence>
<evidence type="ECO:0000256" key="1">
    <source>
        <dbReference type="ARBA" id="ARBA00002056"/>
    </source>
</evidence>
<keyword evidence="8" id="KW-0808">Transferase</keyword>
<dbReference type="OrthoDB" id="9801642at2"/>
<sequence>MRVFITAGEPSGDRLGAALMAGLNDLTGGEVSFTGIGGPLMEAQGLASIFPMDEISIMGIGEILAQYRSLKRRIRETAEAAIAEAPDVLISVDLPEFSLRVAKIVKARSDIRTVHYVAPTVWAWRPGRARRMARHIDQVLALLPFEPPYMEAHGMRCDFVGHPVVTEPRASDADAAAFRAGHGIDDAPLALILPGSRRSEVARLGPVFGEVVTRLVADRPDLRFVVPAAPAVSEAVHAMASGWPGAPVVLDPRGRDAAVALDDKRAAFAAADVALAASGTVSLELAAAATPMVIAYDMAWLSRQIIGRMLLTDTVTLVNLVSDTRVVPEFIGSDCRPEPIARAVLSVLDAPEAQRDAMALTMARLGLDGPPPGERAARAVLEGIGRPAPEPRA</sequence>
<dbReference type="InterPro" id="IPR003835">
    <property type="entry name" value="Glyco_trans_19"/>
</dbReference>
<gene>
    <name evidence="12" type="ORF">RISW2_08065</name>
</gene>
<keyword evidence="13" id="KW-1185">Reference proteome</keyword>
<evidence type="ECO:0000256" key="10">
    <source>
        <dbReference type="ARBA" id="ARBA00048975"/>
    </source>
</evidence>
<proteinExistence type="inferred from homology"/>
<keyword evidence="9" id="KW-0443">Lipid metabolism</keyword>
<dbReference type="RefSeq" id="WP_043765824.1">
    <property type="nucleotide sequence ID" value="NZ_JAME01000002.1"/>
</dbReference>
<dbReference type="SUPFAM" id="SSF53756">
    <property type="entry name" value="UDP-Glycosyltransferase/glycogen phosphorylase"/>
    <property type="match status" value="1"/>
</dbReference>
<evidence type="ECO:0000313" key="13">
    <source>
        <dbReference type="Proteomes" id="UP000023430"/>
    </source>
</evidence>
<evidence type="ECO:0000313" key="12">
    <source>
        <dbReference type="EMBL" id="ETX30752.1"/>
    </source>
</evidence>
<dbReference type="GO" id="GO:0016020">
    <property type="term" value="C:membrane"/>
    <property type="evidence" value="ECO:0007669"/>
    <property type="project" value="GOC"/>
</dbReference>
<keyword evidence="6" id="KW-0441">Lipid A biosynthesis</keyword>